<dbReference type="EMBL" id="GL574268">
    <property type="protein sequence ID" value="ELR02248.1"/>
    <property type="molecule type" value="Genomic_DNA"/>
</dbReference>
<dbReference type="AlphaFoldDB" id="L8FP61"/>
<name>L8FP61_PSED2</name>
<dbReference type="OrthoDB" id="3442229at2759"/>
<evidence type="ECO:0000313" key="1">
    <source>
        <dbReference type="EMBL" id="ELR02248.1"/>
    </source>
</evidence>
<dbReference type="InParanoid" id="L8FP61"/>
<organism evidence="1 2">
    <name type="scientific">Pseudogymnoascus destructans (strain ATCC MYA-4855 / 20631-21)</name>
    <name type="common">Bat white-nose syndrome fungus</name>
    <name type="synonym">Geomyces destructans</name>
    <dbReference type="NCBI Taxonomy" id="658429"/>
    <lineage>
        <taxon>Eukaryota</taxon>
        <taxon>Fungi</taxon>
        <taxon>Dikarya</taxon>
        <taxon>Ascomycota</taxon>
        <taxon>Pezizomycotina</taxon>
        <taxon>Leotiomycetes</taxon>
        <taxon>Thelebolales</taxon>
        <taxon>Thelebolaceae</taxon>
        <taxon>Pseudogymnoascus</taxon>
    </lineage>
</organism>
<evidence type="ECO:0000313" key="2">
    <source>
        <dbReference type="Proteomes" id="UP000011064"/>
    </source>
</evidence>
<gene>
    <name evidence="1" type="ORF">GMDG_08796</name>
</gene>
<dbReference type="VEuPathDB" id="FungiDB:GMDG_08796"/>
<keyword evidence="2" id="KW-1185">Reference proteome</keyword>
<dbReference type="HOGENOM" id="CLU_013929_5_2_1"/>
<accession>L8FP61</accession>
<protein>
    <submittedName>
        <fullName evidence="1">Uncharacterized protein</fullName>
    </submittedName>
</protein>
<reference evidence="2" key="1">
    <citation type="submission" date="2010-09" db="EMBL/GenBank/DDBJ databases">
        <title>The genome sequence of Geomyces destructans 20631-21.</title>
        <authorList>
            <consortium name="The Broad Institute Genome Sequencing Platform"/>
            <person name="Cuomo C.A."/>
            <person name="Blehert D.S."/>
            <person name="Lorch J.M."/>
            <person name="Young S.K."/>
            <person name="Zeng Q."/>
            <person name="Gargeya S."/>
            <person name="Fitzgerald M."/>
            <person name="Haas B."/>
            <person name="Abouelleil A."/>
            <person name="Alvarado L."/>
            <person name="Arachchi H.M."/>
            <person name="Berlin A."/>
            <person name="Brown A."/>
            <person name="Chapman S.B."/>
            <person name="Chen Z."/>
            <person name="Dunbar C."/>
            <person name="Freedman E."/>
            <person name="Gearin G."/>
            <person name="Gellesch M."/>
            <person name="Goldberg J."/>
            <person name="Griggs A."/>
            <person name="Gujja S."/>
            <person name="Heiman D."/>
            <person name="Howarth C."/>
            <person name="Larson L."/>
            <person name="Lui A."/>
            <person name="MacDonald P.J.P."/>
            <person name="Montmayeur A."/>
            <person name="Murphy C."/>
            <person name="Neiman D."/>
            <person name="Pearson M."/>
            <person name="Priest M."/>
            <person name="Roberts A."/>
            <person name="Saif S."/>
            <person name="Shea T."/>
            <person name="Shenoy N."/>
            <person name="Sisk P."/>
            <person name="Stolte C."/>
            <person name="Sykes S."/>
            <person name="Wortman J."/>
            <person name="Nusbaum C."/>
            <person name="Birren B."/>
        </authorList>
    </citation>
    <scope>NUCLEOTIDE SEQUENCE [LARGE SCALE GENOMIC DNA]</scope>
    <source>
        <strain evidence="2">ATCC MYA-4855 / 20631-21</strain>
    </source>
</reference>
<sequence>MDNLRSIIQKRRVQNKGKRVVLKGQFHITTEELRSQVAEAEAATTATSQKSKISTTPQVTTSIIDLIDDGSEEELFDSDIDELA</sequence>
<dbReference type="Proteomes" id="UP000011064">
    <property type="component" value="Unassembled WGS sequence"/>
</dbReference>
<proteinExistence type="predicted"/>
<dbReference type="STRING" id="658429.L8FP61"/>
<feature type="non-terminal residue" evidence="1">
    <location>
        <position position="84"/>
    </location>
</feature>